<accession>A0A7X3LEQ0</accession>
<proteinExistence type="predicted"/>
<protein>
    <submittedName>
        <fullName evidence="3">Uncharacterized protein</fullName>
    </submittedName>
</protein>
<feature type="region of interest" description="Disordered" evidence="1">
    <location>
        <begin position="50"/>
        <end position="71"/>
    </location>
</feature>
<organism evidence="3 4">
    <name type="scientific">Paenibacillus dendrobii</name>
    <dbReference type="NCBI Taxonomy" id="2691084"/>
    <lineage>
        <taxon>Bacteria</taxon>
        <taxon>Bacillati</taxon>
        <taxon>Bacillota</taxon>
        <taxon>Bacilli</taxon>
        <taxon>Bacillales</taxon>
        <taxon>Paenibacillaceae</taxon>
        <taxon>Paenibacillus</taxon>
    </lineage>
</organism>
<dbReference type="RefSeq" id="WP_160495837.1">
    <property type="nucleotide sequence ID" value="NZ_WUBI01000001.1"/>
</dbReference>
<feature type="chain" id="PRO_5038841745" evidence="2">
    <location>
        <begin position="19"/>
        <end position="140"/>
    </location>
</feature>
<sequence length="140" mass="15311">MKIKSWMVVFLLSSIMMGGCENISTQKPHEIFSADQAIALVVQTENKDDFPAKTGTNAGVIKGGGPQPGIRVPGTFTSSATKQSGDVYLVTLKESWSAKDFRTENKPEKAILSYFWTYEVTPTTVKPLNQGGDFPPDHVE</sequence>
<name>A0A7X3LEQ0_9BACL</name>
<dbReference type="AlphaFoldDB" id="A0A7X3LEQ0"/>
<evidence type="ECO:0000256" key="1">
    <source>
        <dbReference type="SAM" id="MobiDB-lite"/>
    </source>
</evidence>
<keyword evidence="2" id="KW-0732">Signal</keyword>
<feature type="signal peptide" evidence="2">
    <location>
        <begin position="1"/>
        <end position="18"/>
    </location>
</feature>
<dbReference type="Proteomes" id="UP000460318">
    <property type="component" value="Unassembled WGS sequence"/>
</dbReference>
<comment type="caution">
    <text evidence="3">The sequence shown here is derived from an EMBL/GenBank/DDBJ whole genome shotgun (WGS) entry which is preliminary data.</text>
</comment>
<evidence type="ECO:0000256" key="2">
    <source>
        <dbReference type="SAM" id="SignalP"/>
    </source>
</evidence>
<keyword evidence="4" id="KW-1185">Reference proteome</keyword>
<dbReference type="PROSITE" id="PS51257">
    <property type="entry name" value="PROKAR_LIPOPROTEIN"/>
    <property type="match status" value="1"/>
</dbReference>
<evidence type="ECO:0000313" key="3">
    <source>
        <dbReference type="EMBL" id="MWV42217.1"/>
    </source>
</evidence>
<dbReference type="EMBL" id="WUBI01000001">
    <property type="protein sequence ID" value="MWV42217.1"/>
    <property type="molecule type" value="Genomic_DNA"/>
</dbReference>
<reference evidence="3 4" key="1">
    <citation type="submission" date="2019-12" db="EMBL/GenBank/DDBJ databases">
        <title>Paenibacillus sp. nov., an endophytic bacterium isolated from the stem of Dendrobium.</title>
        <authorList>
            <person name="Zhao R."/>
        </authorList>
    </citation>
    <scope>NUCLEOTIDE SEQUENCE [LARGE SCALE GENOMIC DNA]</scope>
    <source>
        <strain evidence="3 4">HJL G12</strain>
    </source>
</reference>
<gene>
    <name evidence="3" type="ORF">GRF59_01110</name>
</gene>
<evidence type="ECO:0000313" key="4">
    <source>
        <dbReference type="Proteomes" id="UP000460318"/>
    </source>
</evidence>